<dbReference type="OrthoDB" id="922982at2"/>
<protein>
    <submittedName>
        <fullName evidence="1">Uncharacterized protein DUF4249</fullName>
    </submittedName>
</protein>
<dbReference type="EMBL" id="SGXG01000001">
    <property type="protein sequence ID" value="RZS94796.1"/>
    <property type="molecule type" value="Genomic_DNA"/>
</dbReference>
<dbReference type="Pfam" id="PF14054">
    <property type="entry name" value="DUF4249"/>
    <property type="match status" value="1"/>
</dbReference>
<dbReference type="RefSeq" id="WP_130274000.1">
    <property type="nucleotide sequence ID" value="NZ_SGXG01000001.1"/>
</dbReference>
<organism evidence="1 2">
    <name type="scientific">Cecembia calidifontis</name>
    <dbReference type="NCBI Taxonomy" id="1187080"/>
    <lineage>
        <taxon>Bacteria</taxon>
        <taxon>Pseudomonadati</taxon>
        <taxon>Bacteroidota</taxon>
        <taxon>Cytophagia</taxon>
        <taxon>Cytophagales</taxon>
        <taxon>Cyclobacteriaceae</taxon>
        <taxon>Cecembia</taxon>
    </lineage>
</organism>
<comment type="caution">
    <text evidence="1">The sequence shown here is derived from an EMBL/GenBank/DDBJ whole genome shotgun (WGS) entry which is preliminary data.</text>
</comment>
<evidence type="ECO:0000313" key="2">
    <source>
        <dbReference type="Proteomes" id="UP000292209"/>
    </source>
</evidence>
<keyword evidence="2" id="KW-1185">Reference proteome</keyword>
<dbReference type="InterPro" id="IPR025345">
    <property type="entry name" value="DUF4249"/>
</dbReference>
<proteinExistence type="predicted"/>
<evidence type="ECO:0000313" key="1">
    <source>
        <dbReference type="EMBL" id="RZS94796.1"/>
    </source>
</evidence>
<gene>
    <name evidence="1" type="ORF">BC751_0306</name>
</gene>
<name>A0A4Q7P4B3_9BACT</name>
<sequence length="354" mass="40211">MFRRLVYIFLIMLPLSCIDPYRVDLLEGEQLLTVDGFIHTDPGPHSIRLTRTDTYGSVFEGLIRPVRQATVSVRDSQGLVTFLTEVEPGLYQTPSSFQARPGLSYTLQIRLLDGKEYASFPEEVHPVPPIDQISYRSVRRATENRLEDRFGVEFFAHFRDPSEQKNYYYWRMDPSVFVLVANPERYTNPPTHPTNPRGPAPKDCCDICYLVEQPRIQQFAIASDENFNGLNTVVPIAFVEDNGLRFKDTFRAEFLQMGISQGAHRYLRLIDQQLGITGSVFDQPPANIRGNIISLDNPDETVLGYFITGSVQRSTVYVKRSELEFTALPRIIPDDCRTVANATIAPPANWNPGN</sequence>
<reference evidence="1 2" key="1">
    <citation type="submission" date="2019-02" db="EMBL/GenBank/DDBJ databases">
        <title>Genomic Encyclopedia of Archaeal and Bacterial Type Strains, Phase II (KMG-II): from individual species to whole genera.</title>
        <authorList>
            <person name="Goeker M."/>
        </authorList>
    </citation>
    <scope>NUCLEOTIDE SEQUENCE [LARGE SCALE GENOMIC DNA]</scope>
    <source>
        <strain evidence="1 2">DSM 21411</strain>
    </source>
</reference>
<dbReference type="AlphaFoldDB" id="A0A4Q7P4B3"/>
<accession>A0A4Q7P4B3</accession>
<dbReference type="Proteomes" id="UP000292209">
    <property type="component" value="Unassembled WGS sequence"/>
</dbReference>